<dbReference type="InterPro" id="IPR017039">
    <property type="entry name" value="Virul_fac_BrkB"/>
</dbReference>
<keyword evidence="5 6" id="KW-0472">Membrane</keyword>
<evidence type="ECO:0000256" key="6">
    <source>
        <dbReference type="SAM" id="Phobius"/>
    </source>
</evidence>
<dbReference type="KEGG" id="halu:HUG12_17840"/>
<evidence type="ECO:0000313" key="7">
    <source>
        <dbReference type="EMBL" id="QLG63486.1"/>
    </source>
</evidence>
<feature type="transmembrane region" description="Helical" evidence="6">
    <location>
        <begin position="90"/>
        <end position="109"/>
    </location>
</feature>
<evidence type="ECO:0000256" key="1">
    <source>
        <dbReference type="ARBA" id="ARBA00004651"/>
    </source>
</evidence>
<dbReference type="PANTHER" id="PTHR30213">
    <property type="entry name" value="INNER MEMBRANE PROTEIN YHJD"/>
    <property type="match status" value="1"/>
</dbReference>
<evidence type="ECO:0000256" key="4">
    <source>
        <dbReference type="ARBA" id="ARBA00022989"/>
    </source>
</evidence>
<evidence type="ECO:0000256" key="3">
    <source>
        <dbReference type="ARBA" id="ARBA00022692"/>
    </source>
</evidence>
<dbReference type="PANTHER" id="PTHR30213:SF0">
    <property type="entry name" value="UPF0761 MEMBRANE PROTEIN YIHY"/>
    <property type="match status" value="1"/>
</dbReference>
<evidence type="ECO:0000313" key="8">
    <source>
        <dbReference type="Proteomes" id="UP000509626"/>
    </source>
</evidence>
<dbReference type="GeneID" id="56039361"/>
<feature type="transmembrane region" description="Helical" evidence="6">
    <location>
        <begin position="129"/>
        <end position="154"/>
    </location>
</feature>
<dbReference type="PIRSF" id="PIRSF035875">
    <property type="entry name" value="RNase_BN"/>
    <property type="match status" value="1"/>
</dbReference>
<feature type="transmembrane region" description="Helical" evidence="6">
    <location>
        <begin position="224"/>
        <end position="255"/>
    </location>
</feature>
<dbReference type="RefSeq" id="WP_179270070.1">
    <property type="nucleotide sequence ID" value="NZ_CP058579.1"/>
</dbReference>
<name>A0A7D5LC98_9EURY</name>
<keyword evidence="4 6" id="KW-1133">Transmembrane helix</keyword>
<proteinExistence type="predicted"/>
<feature type="transmembrane region" description="Helical" evidence="6">
    <location>
        <begin position="160"/>
        <end position="185"/>
    </location>
</feature>
<sequence>MDRPRGPAETLRAMVAVGREEHVGASAASLGYYAFNALLPLLLLVVATFSAVGAPEGLPAFLEQVAGVSPERLRSLLERLGGDAPGRARAVALALLITGWSGLRMFRALDGHFAALYGERKGRSAANRLLDSALVLATVSVGLAGLALGGAALAVVVSGVIWVLLGPALLFAGLVCLFVPMYYLLAVDTTVRQVLPGAAFAAGLWTVSMLGFRLYFAASESVELYGLAGAVLLVLTWLYVAALALLLGVVLNALLAGRVDPDRDWLPYSDAE</sequence>
<protein>
    <submittedName>
        <fullName evidence="7">YihY/virulence factor BrkB family protein</fullName>
    </submittedName>
</protein>
<keyword evidence="2" id="KW-1003">Cell membrane</keyword>
<organism evidence="7 8">
    <name type="scientific">Halorarum salinum</name>
    <dbReference type="NCBI Taxonomy" id="2743089"/>
    <lineage>
        <taxon>Archaea</taxon>
        <taxon>Methanobacteriati</taxon>
        <taxon>Methanobacteriota</taxon>
        <taxon>Stenosarchaea group</taxon>
        <taxon>Halobacteria</taxon>
        <taxon>Halobacteriales</taxon>
        <taxon>Haloferacaceae</taxon>
        <taxon>Halorarum</taxon>
    </lineage>
</organism>
<dbReference type="GO" id="GO:0005886">
    <property type="term" value="C:plasma membrane"/>
    <property type="evidence" value="ECO:0007669"/>
    <property type="project" value="UniProtKB-SubCell"/>
</dbReference>
<dbReference type="Pfam" id="PF03631">
    <property type="entry name" value="Virul_fac_BrkB"/>
    <property type="match status" value="1"/>
</dbReference>
<feature type="transmembrane region" description="Helical" evidence="6">
    <location>
        <begin position="30"/>
        <end position="52"/>
    </location>
</feature>
<keyword evidence="8" id="KW-1185">Reference proteome</keyword>
<dbReference type="AlphaFoldDB" id="A0A7D5LC98"/>
<feature type="transmembrane region" description="Helical" evidence="6">
    <location>
        <begin position="197"/>
        <end position="218"/>
    </location>
</feature>
<evidence type="ECO:0000256" key="5">
    <source>
        <dbReference type="ARBA" id="ARBA00023136"/>
    </source>
</evidence>
<accession>A0A7D5LC98</accession>
<evidence type="ECO:0000256" key="2">
    <source>
        <dbReference type="ARBA" id="ARBA00022475"/>
    </source>
</evidence>
<dbReference type="EMBL" id="CP058579">
    <property type="protein sequence ID" value="QLG63486.1"/>
    <property type="molecule type" value="Genomic_DNA"/>
</dbReference>
<gene>
    <name evidence="7" type="ORF">HUG12_17840</name>
</gene>
<dbReference type="Proteomes" id="UP000509626">
    <property type="component" value="Chromosome"/>
</dbReference>
<reference evidence="7 8" key="1">
    <citation type="submission" date="2020-06" db="EMBL/GenBank/DDBJ databases">
        <title>NJ-3-1, isolated from saline soil.</title>
        <authorList>
            <person name="Cui H.L."/>
            <person name="Shi X."/>
        </authorList>
    </citation>
    <scope>NUCLEOTIDE SEQUENCE [LARGE SCALE GENOMIC DNA]</scope>
    <source>
        <strain evidence="7 8">NJ-3-1</strain>
    </source>
</reference>
<keyword evidence="3 6" id="KW-0812">Transmembrane</keyword>
<comment type="subcellular location">
    <subcellularLocation>
        <location evidence="1">Cell membrane</location>
        <topology evidence="1">Multi-pass membrane protein</topology>
    </subcellularLocation>
</comment>